<evidence type="ECO:0000313" key="2">
    <source>
        <dbReference type="Proteomes" id="UP000838412"/>
    </source>
</evidence>
<reference evidence="1" key="1">
    <citation type="submission" date="2022-01" db="EMBL/GenBank/DDBJ databases">
        <authorList>
            <person name="Braso-Vives M."/>
        </authorList>
    </citation>
    <scope>NUCLEOTIDE SEQUENCE</scope>
</reference>
<dbReference type="PANTHER" id="PTHR46579:SF1">
    <property type="entry name" value="F5_8 TYPE C DOMAIN-CONTAINING PROTEIN"/>
    <property type="match status" value="1"/>
</dbReference>
<accession>A0A8S4MLZ2</accession>
<comment type="caution">
    <text evidence="1">The sequence shown here is derived from an EMBL/GenBank/DDBJ whole genome shotgun (WGS) entry which is preliminary data.</text>
</comment>
<organism evidence="1 2">
    <name type="scientific">Branchiostoma lanceolatum</name>
    <name type="common">Common lancelet</name>
    <name type="synonym">Amphioxus lanceolatum</name>
    <dbReference type="NCBI Taxonomy" id="7740"/>
    <lineage>
        <taxon>Eukaryota</taxon>
        <taxon>Metazoa</taxon>
        <taxon>Chordata</taxon>
        <taxon>Cephalochordata</taxon>
        <taxon>Leptocardii</taxon>
        <taxon>Amphioxiformes</taxon>
        <taxon>Branchiostomatidae</taxon>
        <taxon>Branchiostoma</taxon>
    </lineage>
</organism>
<evidence type="ECO:0000313" key="1">
    <source>
        <dbReference type="EMBL" id="CAH1275026.1"/>
    </source>
</evidence>
<protein>
    <submittedName>
        <fullName evidence="1">Hypp9343 protein</fullName>
    </submittedName>
</protein>
<dbReference type="InterPro" id="IPR004242">
    <property type="entry name" value="Transposase_21"/>
</dbReference>
<sequence>MFRDNLECKNHNREAHVIKDVYDGQAYRELTSPGGFLHQTGNITFCLNTDGVSIYKNSSQGSLWPIYLAVNELPANLRFTKKYLILCGFWLSPSKPNIAVFLKPLMEQLNKIYNEGFQVEDAEGNEHTIRGMLLMATVDLQAKAICMMMMQYNGGYGCHNCEDPGKSLGRGRRVWPYVGASTLRTHESIVECVHRSVAENKTVMGVKGASAFLMHAPFNMATGFPPDYMHEALMGVMKTLLDLWLSPTNKTKDFYIGRMMSTLNERMQALKVPDTISHRPRSFLVRQHWKASELRSQLLFFSPAIMRDILPTKYYAHYMLLVQGVSKLLGDNISPTDLHHSDLQLDIFRKKFEDLYGEEAQTMNIHLLGHLAHFTRLLGPLWAYSCFGFEGMNGQLRRMLHGTHFVASQITFTTTITPVVHRLGRAMAIRRKQDNVLKLAQRLISHSRRGKTTKLAPGTYAIGKVDPRPITPRVEDAIKDGLQNLGKEVDTLEAQVFHRLELQGFTLYSSEYGKEKSSNNRTVEYRDDQRICFGEVVLFCCTHGENLAVVRSFIEADSPLVNAHDVTDHEVRDALTNDLNRYVVEVIPTERLQAIPISSLYRKCVFVSVVKGDETLNYVCRFPNMVEPE</sequence>
<dbReference type="EMBL" id="CAKMNS010000023">
    <property type="protein sequence ID" value="CAH1275026.1"/>
    <property type="molecule type" value="Genomic_DNA"/>
</dbReference>
<dbReference type="AlphaFoldDB" id="A0A8S4MLZ2"/>
<dbReference type="Proteomes" id="UP000838412">
    <property type="component" value="Unassembled WGS sequence"/>
</dbReference>
<proteinExistence type="predicted"/>
<dbReference type="Pfam" id="PF02992">
    <property type="entry name" value="Transposase_21"/>
    <property type="match status" value="1"/>
</dbReference>
<gene>
    <name evidence="1" type="primary">Hypp9343</name>
    <name evidence="1" type="ORF">BLAG_LOCUS25726</name>
</gene>
<dbReference type="PANTHER" id="PTHR46579">
    <property type="entry name" value="F5/8 TYPE C DOMAIN-CONTAINING PROTEIN-RELATED"/>
    <property type="match status" value="1"/>
</dbReference>
<name>A0A8S4MLZ2_BRALA</name>
<dbReference type="OrthoDB" id="3263820at2759"/>
<keyword evidence="2" id="KW-1185">Reference proteome</keyword>